<dbReference type="Gene3D" id="2.120.10.30">
    <property type="entry name" value="TolB, C-terminal domain"/>
    <property type="match status" value="1"/>
</dbReference>
<dbReference type="InterPro" id="IPR011042">
    <property type="entry name" value="6-blade_b-propeller_TolB-like"/>
</dbReference>
<keyword evidence="2" id="KW-0597">Phosphoprotein</keyword>
<keyword evidence="7" id="KW-1185">Reference proteome</keyword>
<dbReference type="AlphaFoldDB" id="U2XRQ5"/>
<organism evidence="6 7">
    <name type="scientific">Candidatus Micropelagius thuwalensis</name>
    <dbReference type="NCBI Taxonomy" id="1397666"/>
    <lineage>
        <taxon>Bacteria</taxon>
        <taxon>Pseudomonadati</taxon>
        <taxon>Pseudomonadota</taxon>
        <taxon>Alphaproteobacteria</taxon>
        <taxon>PS1 clade</taxon>
        <taxon>Candidatus Micropelagius</taxon>
    </lineage>
</organism>
<evidence type="ECO:0000313" key="7">
    <source>
        <dbReference type="Proteomes" id="UP000016762"/>
    </source>
</evidence>
<evidence type="ECO:0000256" key="1">
    <source>
        <dbReference type="ARBA" id="ARBA00009191"/>
    </source>
</evidence>
<keyword evidence="4" id="KW-0812">Transmembrane</keyword>
<dbReference type="GO" id="GO:0012505">
    <property type="term" value="C:endomembrane system"/>
    <property type="evidence" value="ECO:0007669"/>
    <property type="project" value="TreeGrafter"/>
</dbReference>
<keyword evidence="4" id="KW-1133">Transmembrane helix</keyword>
<feature type="domain" description="Strictosidine synthase conserved region" evidence="5">
    <location>
        <begin position="168"/>
        <end position="255"/>
    </location>
</feature>
<dbReference type="SUPFAM" id="SSF63829">
    <property type="entry name" value="Calcium-dependent phosphotriesterase"/>
    <property type="match status" value="1"/>
</dbReference>
<dbReference type="EMBL" id="AWXE01000001">
    <property type="protein sequence ID" value="ERL47767.1"/>
    <property type="molecule type" value="Genomic_DNA"/>
</dbReference>
<gene>
    <name evidence="6" type="ORF">RS24_00747</name>
</gene>
<dbReference type="Pfam" id="PF20067">
    <property type="entry name" value="SSL_N"/>
    <property type="match status" value="1"/>
</dbReference>
<dbReference type="PANTHER" id="PTHR10426">
    <property type="entry name" value="STRICTOSIDINE SYNTHASE-RELATED"/>
    <property type="match status" value="1"/>
</dbReference>
<evidence type="ECO:0000259" key="5">
    <source>
        <dbReference type="Pfam" id="PF03088"/>
    </source>
</evidence>
<feature type="transmembrane region" description="Helical" evidence="4">
    <location>
        <begin position="20"/>
        <end position="40"/>
    </location>
</feature>
<dbReference type="Pfam" id="PF03088">
    <property type="entry name" value="Str_synth"/>
    <property type="match status" value="1"/>
</dbReference>
<dbReference type="PATRIC" id="fig|1397666.3.peg.675"/>
<dbReference type="GO" id="GO:0016787">
    <property type="term" value="F:hydrolase activity"/>
    <property type="evidence" value="ECO:0007669"/>
    <property type="project" value="TreeGrafter"/>
</dbReference>
<dbReference type="PANTHER" id="PTHR10426:SF88">
    <property type="entry name" value="ADIPOCYTE PLASMA MEMBRANE-ASSOCIATED PROTEIN HEMOMUCIN-RELATED"/>
    <property type="match status" value="1"/>
</dbReference>
<accession>U2XRQ5</accession>
<comment type="caution">
    <text evidence="6">The sequence shown here is derived from an EMBL/GenBank/DDBJ whole genome shotgun (WGS) entry which is preliminary data.</text>
</comment>
<proteinExistence type="inferred from homology"/>
<dbReference type="eggNOG" id="COG3386">
    <property type="taxonomic scope" value="Bacteria"/>
</dbReference>
<evidence type="ECO:0000256" key="3">
    <source>
        <dbReference type="ARBA" id="ARBA00023180"/>
    </source>
</evidence>
<comment type="similarity">
    <text evidence="1">Belongs to the strictosidine synthase family.</text>
</comment>
<name>U2XRQ5_9PROT</name>
<keyword evidence="3" id="KW-0325">Glycoprotein</keyword>
<dbReference type="InterPro" id="IPR018119">
    <property type="entry name" value="Strictosidine_synth_cons-reg"/>
</dbReference>
<keyword evidence="4" id="KW-0472">Membrane</keyword>
<evidence type="ECO:0000256" key="2">
    <source>
        <dbReference type="ARBA" id="ARBA00022553"/>
    </source>
</evidence>
<protein>
    <recommendedName>
        <fullName evidence="5">Strictosidine synthase conserved region domain-containing protein</fullName>
    </recommendedName>
</protein>
<reference evidence="6 7" key="1">
    <citation type="journal article" date="2014" name="FEMS Microbiol. Ecol.">
        <title>Genomic differentiation among two strains of the PS1 clade isolated from geographically separated marine habitats.</title>
        <authorList>
            <person name="Jimenez-Infante F."/>
            <person name="Ngugi D.K."/>
            <person name="Alam I."/>
            <person name="Rashid M."/>
            <person name="Baalawi W."/>
            <person name="Kamau A.A."/>
            <person name="Bajic V.B."/>
            <person name="Stingl U."/>
        </authorList>
    </citation>
    <scope>NUCLEOTIDE SEQUENCE [LARGE SCALE GENOMIC DNA]</scope>
    <source>
        <strain evidence="6 7">RS24</strain>
    </source>
</reference>
<dbReference type="STRING" id="1397666.RS24_00747"/>
<sequence length="377" mass="41770">MYGNFNQGERLLTFKAKNIFGAILILVSLPIGYLFFWPVGISPEVWTPEKNPAGMFPFERNNRLADARLIELDGYGPEGSAIADNGFIFSGLSDGRIIAIDPKTNDFTDILNTGGRPLAMQFARETITGVQSDLIICDAPLGLLAFTQTGELKTLTNEVYGTPIRFADDLDISSDGVVWFSDASTRHGIHDMVYEGMETPAAGRLLTYDIKTGKTEIVLDGLHFANGVALAEDESFVLIAETYRYRVQKYWISGPKAGQAEIFAENLPGYPDNITRAPDGGFWIALVNGRDKTLDKLMPSSFMRKLVFRIMKLIEFEPLWEETWALYLDQNGKVVHALDARHSDIYAVTNVKEKNGLLFLSSLQNNALGIIPSPTSP</sequence>
<evidence type="ECO:0000313" key="6">
    <source>
        <dbReference type="EMBL" id="ERL47767.1"/>
    </source>
</evidence>
<dbReference type="Proteomes" id="UP000016762">
    <property type="component" value="Unassembled WGS sequence"/>
</dbReference>
<evidence type="ECO:0000256" key="4">
    <source>
        <dbReference type="SAM" id="Phobius"/>
    </source>
</evidence>